<sequence>MRALRWHGAYRVAIDDDVPAPRVEQPRDAVVRVVRSAICGTDLHPYRGEMDTFTPGTVTGHEFTGVVEAVGPEAHGLRPGDRVVASDVIACGRCRACGLGHHYQCPQVALFGYDTVVGDHAVPGGHAEYVRVPFADTVLHPIPDDVGDERALLIGDVLATGYACAVGAGVRPGDTVAVVGCGPVGLMALEAAWILGAGRVLAVDPLERRRKIAAGRGADTFAPGDDLRGLIADLTEGQGPDAVLEAVGTDTALLTALDLVRPRGTVCAVGAHASDAMPLPTRTAFAKELTLRFAVGDPIAERDTLMRLIRGGRLDPTFVISHRLSLAEAPRGFRLFDSGEADKVVLIP</sequence>
<dbReference type="InterPro" id="IPR013154">
    <property type="entry name" value="ADH-like_N"/>
</dbReference>
<protein>
    <recommendedName>
        <fullName evidence="10">Enoyl reductase (ER) domain-containing protein</fullName>
    </recommendedName>
</protein>
<dbReference type="Pfam" id="PF08240">
    <property type="entry name" value="ADH_N"/>
    <property type="match status" value="1"/>
</dbReference>
<dbReference type="STRING" id="1048205.AB852_16480"/>
<dbReference type="PANTHER" id="PTHR42813">
    <property type="entry name" value="ZINC-TYPE ALCOHOL DEHYDROGENASE-LIKE"/>
    <property type="match status" value="1"/>
</dbReference>
<evidence type="ECO:0000259" key="6">
    <source>
        <dbReference type="Pfam" id="PF00107"/>
    </source>
</evidence>
<evidence type="ECO:0000256" key="2">
    <source>
        <dbReference type="ARBA" id="ARBA00022723"/>
    </source>
</evidence>
<dbReference type="SUPFAM" id="SSF50129">
    <property type="entry name" value="GroES-like"/>
    <property type="match status" value="1"/>
</dbReference>
<dbReference type="Gene3D" id="3.40.50.720">
    <property type="entry name" value="NAD(P)-binding Rossmann-like Domain"/>
    <property type="match status" value="1"/>
</dbReference>
<dbReference type="EMBL" id="LFBV01000003">
    <property type="protein sequence ID" value="OKH94195.1"/>
    <property type="molecule type" value="Genomic_DNA"/>
</dbReference>
<keyword evidence="2 5" id="KW-0479">Metal-binding</keyword>
<reference evidence="8 9" key="1">
    <citation type="submission" date="2015-06" db="EMBL/GenBank/DDBJ databases">
        <title>Cloning and characterization of the uncialamcin biosynthetic gene cluster.</title>
        <authorList>
            <person name="Yan X."/>
            <person name="Huang T."/>
            <person name="Ge H."/>
            <person name="Shen B."/>
        </authorList>
    </citation>
    <scope>NUCLEOTIDE SEQUENCE [LARGE SCALE GENOMIC DNA]</scope>
    <source>
        <strain evidence="8 9">DCA2648</strain>
    </source>
</reference>
<evidence type="ECO:0000256" key="1">
    <source>
        <dbReference type="ARBA" id="ARBA00001947"/>
    </source>
</evidence>
<comment type="caution">
    <text evidence="8">The sequence shown here is derived from an EMBL/GenBank/DDBJ whole genome shotgun (WGS) entry which is preliminary data.</text>
</comment>
<organism evidence="8 9">
    <name type="scientific">Streptomyces uncialis</name>
    <dbReference type="NCBI Taxonomy" id="1048205"/>
    <lineage>
        <taxon>Bacteria</taxon>
        <taxon>Bacillati</taxon>
        <taxon>Actinomycetota</taxon>
        <taxon>Actinomycetes</taxon>
        <taxon>Kitasatosporales</taxon>
        <taxon>Streptomycetaceae</taxon>
        <taxon>Streptomyces</taxon>
    </lineage>
</organism>
<keyword evidence="9" id="KW-1185">Reference proteome</keyword>
<evidence type="ECO:0008006" key="10">
    <source>
        <dbReference type="Google" id="ProtNLM"/>
    </source>
</evidence>
<gene>
    <name evidence="8" type="ORF">AB852_16480</name>
</gene>
<dbReference type="PANTHER" id="PTHR42813:SF2">
    <property type="entry name" value="DEHYDROGENASE, ZINC-CONTAINING, PUTATIVE (AFU_ORTHOLOGUE AFUA_2G02810)-RELATED"/>
    <property type="match status" value="1"/>
</dbReference>
<evidence type="ECO:0000259" key="7">
    <source>
        <dbReference type="Pfam" id="PF08240"/>
    </source>
</evidence>
<dbReference type="InterPro" id="IPR002328">
    <property type="entry name" value="ADH_Zn_CS"/>
</dbReference>
<dbReference type="Pfam" id="PF00107">
    <property type="entry name" value="ADH_zinc_N"/>
    <property type="match status" value="1"/>
</dbReference>
<dbReference type="InterPro" id="IPR011032">
    <property type="entry name" value="GroES-like_sf"/>
</dbReference>
<dbReference type="Gene3D" id="3.90.180.10">
    <property type="entry name" value="Medium-chain alcohol dehydrogenases, catalytic domain"/>
    <property type="match status" value="1"/>
</dbReference>
<dbReference type="SUPFAM" id="SSF51735">
    <property type="entry name" value="NAD(P)-binding Rossmann-fold domains"/>
    <property type="match status" value="1"/>
</dbReference>
<dbReference type="GO" id="GO:0016491">
    <property type="term" value="F:oxidoreductase activity"/>
    <property type="evidence" value="ECO:0007669"/>
    <property type="project" value="UniProtKB-KW"/>
</dbReference>
<accession>A0A1Q4V8Q4</accession>
<comment type="cofactor">
    <cofactor evidence="1 5">
        <name>Zn(2+)</name>
        <dbReference type="ChEBI" id="CHEBI:29105"/>
    </cofactor>
</comment>
<dbReference type="InterPro" id="IPR036291">
    <property type="entry name" value="NAD(P)-bd_dom_sf"/>
</dbReference>
<keyword evidence="4" id="KW-0560">Oxidoreductase</keyword>
<evidence type="ECO:0000313" key="8">
    <source>
        <dbReference type="EMBL" id="OKH94195.1"/>
    </source>
</evidence>
<feature type="domain" description="Alcohol dehydrogenase-like C-terminal" evidence="6">
    <location>
        <begin position="183"/>
        <end position="294"/>
    </location>
</feature>
<evidence type="ECO:0000256" key="3">
    <source>
        <dbReference type="ARBA" id="ARBA00022833"/>
    </source>
</evidence>
<name>A0A1Q4V8Q4_9ACTN</name>
<keyword evidence="3 5" id="KW-0862">Zinc</keyword>
<feature type="domain" description="Alcohol dehydrogenase-like N-terminal" evidence="7">
    <location>
        <begin position="26"/>
        <end position="143"/>
    </location>
</feature>
<dbReference type="InterPro" id="IPR013149">
    <property type="entry name" value="ADH-like_C"/>
</dbReference>
<dbReference type="Proteomes" id="UP000186455">
    <property type="component" value="Unassembled WGS sequence"/>
</dbReference>
<dbReference type="RefSeq" id="WP_073788903.1">
    <property type="nucleotide sequence ID" value="NZ_CP108638.1"/>
</dbReference>
<evidence type="ECO:0000313" key="9">
    <source>
        <dbReference type="Proteomes" id="UP000186455"/>
    </source>
</evidence>
<evidence type="ECO:0000256" key="5">
    <source>
        <dbReference type="RuleBase" id="RU361277"/>
    </source>
</evidence>
<dbReference type="GO" id="GO:0008270">
    <property type="term" value="F:zinc ion binding"/>
    <property type="evidence" value="ECO:0007669"/>
    <property type="project" value="InterPro"/>
</dbReference>
<dbReference type="AlphaFoldDB" id="A0A1Q4V8Q4"/>
<dbReference type="CDD" id="cd08284">
    <property type="entry name" value="FDH_like_2"/>
    <property type="match status" value="1"/>
</dbReference>
<comment type="similarity">
    <text evidence="5">Belongs to the zinc-containing alcohol dehydrogenase family.</text>
</comment>
<dbReference type="PROSITE" id="PS00059">
    <property type="entry name" value="ADH_ZINC"/>
    <property type="match status" value="1"/>
</dbReference>
<proteinExistence type="inferred from homology"/>
<evidence type="ECO:0000256" key="4">
    <source>
        <dbReference type="ARBA" id="ARBA00023002"/>
    </source>
</evidence>